<reference evidence="3 4" key="1">
    <citation type="submission" date="2017-08" db="EMBL/GenBank/DDBJ databases">
        <title>Reclassification of Bisgaard taxon 37 and 44.</title>
        <authorList>
            <person name="Christensen H."/>
        </authorList>
    </citation>
    <scope>NUCLEOTIDE SEQUENCE [LARGE SCALE GENOMIC DNA]</scope>
    <source>
        <strain evidence="3 4">B96_4</strain>
    </source>
</reference>
<dbReference type="InterPro" id="IPR004843">
    <property type="entry name" value="Calcineurin-like_PHP"/>
</dbReference>
<dbReference type="EMBL" id="NRJH01000041">
    <property type="protein sequence ID" value="RIY32337.1"/>
    <property type="molecule type" value="Genomic_DNA"/>
</dbReference>
<dbReference type="AlphaFoldDB" id="A0A3A1Y893"/>
<keyword evidence="1" id="KW-0812">Transmembrane</keyword>
<keyword evidence="1" id="KW-0472">Membrane</keyword>
<evidence type="ECO:0000313" key="3">
    <source>
        <dbReference type="EMBL" id="RIY32337.1"/>
    </source>
</evidence>
<organism evidence="3 4">
    <name type="scientific">Psittacicella melopsittaci</name>
    <dbReference type="NCBI Taxonomy" id="2028576"/>
    <lineage>
        <taxon>Bacteria</taxon>
        <taxon>Pseudomonadati</taxon>
        <taxon>Pseudomonadota</taxon>
        <taxon>Gammaproteobacteria</taxon>
        <taxon>Pasteurellales</taxon>
        <taxon>Psittacicellaceae</taxon>
        <taxon>Psittacicella</taxon>
    </lineage>
</organism>
<dbReference type="PANTHER" id="PTHR31302:SF0">
    <property type="entry name" value="TRANSMEMBRANE PROTEIN WITH METALLOPHOSPHOESTERASE DOMAIN"/>
    <property type="match status" value="1"/>
</dbReference>
<comment type="caution">
    <text evidence="3">The sequence shown here is derived from an EMBL/GenBank/DDBJ whole genome shotgun (WGS) entry which is preliminary data.</text>
</comment>
<proteinExistence type="predicted"/>
<protein>
    <recommendedName>
        <fullName evidence="2">Calcineurin-like phosphoesterase domain-containing protein</fullName>
    </recommendedName>
</protein>
<feature type="domain" description="Calcineurin-like phosphoesterase" evidence="2">
    <location>
        <begin position="137"/>
        <end position="299"/>
    </location>
</feature>
<feature type="transmembrane region" description="Helical" evidence="1">
    <location>
        <begin position="35"/>
        <end position="55"/>
    </location>
</feature>
<keyword evidence="4" id="KW-1185">Reference proteome</keyword>
<feature type="transmembrane region" description="Helical" evidence="1">
    <location>
        <begin position="96"/>
        <end position="114"/>
    </location>
</feature>
<evidence type="ECO:0000259" key="2">
    <source>
        <dbReference type="Pfam" id="PF00149"/>
    </source>
</evidence>
<keyword evidence="1" id="KW-1133">Transmembrane helix</keyword>
<dbReference type="SUPFAM" id="SSF56300">
    <property type="entry name" value="Metallo-dependent phosphatases"/>
    <property type="match status" value="1"/>
</dbReference>
<feature type="transmembrane region" description="Helical" evidence="1">
    <location>
        <begin position="6"/>
        <end position="28"/>
    </location>
</feature>
<sequence>MPRWLILLMIISAFELLQIFLILVIRWVVQRRTKVLWLAYALILILGNSLLIIAVNRISSWGFMIFVMYLTLLWMFFLSSVVLIFAHKVTGSRYPVFFKCLIPLGYFALLAYAWHNAHSPAIREYRVEVDKPLAQPLKILVAADLHLDYLVGNRAIQQLVEVNKQVKPDLILLPGDIINDDAAVFYKYQMEKDLQQLHAPLGVYASLGNHEFYGLLKQNIEAIELSNIKLLRDQAVVINNSFILVGREDQTNPYRKPLRQILQGFKTQNLPVIVMDHRPYLDEATRNKVDIQVSGHTHNGQMFPMNYVVSSIYELAYGYKQKESSHFFTTSGWGFWGSPFRLGSQREVFVLEVVGK</sequence>
<dbReference type="PANTHER" id="PTHR31302">
    <property type="entry name" value="TRANSMEMBRANE PROTEIN WITH METALLOPHOSPHOESTERASE DOMAIN-RELATED"/>
    <property type="match status" value="1"/>
</dbReference>
<dbReference type="InterPro" id="IPR029052">
    <property type="entry name" value="Metallo-depent_PP-like"/>
</dbReference>
<gene>
    <name evidence="3" type="ORF">CJP74_04900</name>
</gene>
<name>A0A3A1Y893_9GAMM</name>
<feature type="transmembrane region" description="Helical" evidence="1">
    <location>
        <begin position="61"/>
        <end position="84"/>
    </location>
</feature>
<dbReference type="OrthoDB" id="9780884at2"/>
<dbReference type="InterPro" id="IPR051158">
    <property type="entry name" value="Metallophosphoesterase_sf"/>
</dbReference>
<accession>A0A3A1Y893</accession>
<evidence type="ECO:0000256" key="1">
    <source>
        <dbReference type="SAM" id="Phobius"/>
    </source>
</evidence>
<evidence type="ECO:0000313" key="4">
    <source>
        <dbReference type="Proteomes" id="UP000266258"/>
    </source>
</evidence>
<dbReference type="GO" id="GO:0016787">
    <property type="term" value="F:hydrolase activity"/>
    <property type="evidence" value="ECO:0007669"/>
    <property type="project" value="InterPro"/>
</dbReference>
<dbReference type="Proteomes" id="UP000266258">
    <property type="component" value="Unassembled WGS sequence"/>
</dbReference>
<dbReference type="Gene3D" id="3.60.21.10">
    <property type="match status" value="1"/>
</dbReference>
<dbReference type="Pfam" id="PF00149">
    <property type="entry name" value="Metallophos"/>
    <property type="match status" value="1"/>
</dbReference>